<dbReference type="PANTHER" id="PTHR43401:SF2">
    <property type="entry name" value="L-THREONINE 3-DEHYDROGENASE"/>
    <property type="match status" value="1"/>
</dbReference>
<dbReference type="OrthoDB" id="1879366at2759"/>
<dbReference type="GO" id="GO:0016491">
    <property type="term" value="F:oxidoreductase activity"/>
    <property type="evidence" value="ECO:0007669"/>
    <property type="project" value="UniProtKB-KW"/>
</dbReference>
<dbReference type="Pfam" id="PF08240">
    <property type="entry name" value="ADH_N"/>
    <property type="match status" value="1"/>
</dbReference>
<dbReference type="AlphaFoldDB" id="A0A090LP79"/>
<dbReference type="OMA" id="PPHTVYP"/>
<dbReference type="SUPFAM" id="SSF50129">
    <property type="entry name" value="GroES-like"/>
    <property type="match status" value="1"/>
</dbReference>
<dbReference type="InterPro" id="IPR020843">
    <property type="entry name" value="ER"/>
</dbReference>
<keyword evidence="3" id="KW-0560">Oxidoreductase</keyword>
<evidence type="ECO:0000313" key="8">
    <source>
        <dbReference type="WormBase" id="SRAE_X000096300"/>
    </source>
</evidence>
<reference evidence="7" key="2">
    <citation type="submission" date="2020-12" db="UniProtKB">
        <authorList>
            <consortium name="WormBaseParasite"/>
        </authorList>
    </citation>
    <scope>IDENTIFICATION</scope>
</reference>
<evidence type="ECO:0000313" key="6">
    <source>
        <dbReference type="Proteomes" id="UP000035682"/>
    </source>
</evidence>
<dbReference type="Pfam" id="PF00107">
    <property type="entry name" value="ADH_zinc_N"/>
    <property type="match status" value="1"/>
</dbReference>
<keyword evidence="6" id="KW-1185">Reference proteome</keyword>
<sequence>MTTLGGVKNRRISLGSPKDLREVHFFEDEEVPEVPPKGARVKVCYAGVCLTEREITNTKQARITAGVKDTSLFPGYEVSGVLESFGSDINPEEVGFAIGDKVIVWPTEEMAGTGYADYLTVPDLQYLVKIPESLSMHVASILPAGATWALSGIVHARPIVEGFLNSKGYCNILIVGCGGLGLWLLKLAKYFLKVSKPEQKIKLIVADSKEERLSLAEKNGADFVVHWDDSEFEEYLVMRTKDIARKGVQIVFDFVTSQRSVTRSLRCLAEGGFLFVGGVFGIDVTMPVKLVAKNRLAIMGVSRGSIDQLKKLVELLADGRLEAPDYRVFPMTDASTVLRQLSMSELEGRAILEVCHPDSALRDKIVNDTETANVPAQ</sequence>
<dbReference type="CTD" id="36384020"/>
<keyword evidence="1" id="KW-0479">Metal-binding</keyword>
<reference evidence="5 6" key="1">
    <citation type="submission" date="2014-09" db="EMBL/GenBank/DDBJ databases">
        <authorList>
            <person name="Martin A.A."/>
        </authorList>
    </citation>
    <scope>NUCLEOTIDE SEQUENCE</scope>
    <source>
        <strain evidence="6">ED321</strain>
        <strain evidence="5">ED321 Heterogonic</strain>
    </source>
</reference>
<dbReference type="WormBase" id="SRAE_X000096300">
    <property type="protein sequence ID" value="SRP04787"/>
    <property type="gene ID" value="WBGene00266526"/>
</dbReference>
<dbReference type="InterPro" id="IPR011032">
    <property type="entry name" value="GroES-like_sf"/>
</dbReference>
<evidence type="ECO:0000313" key="5">
    <source>
        <dbReference type="EMBL" id="CEF71640.1"/>
    </source>
</evidence>
<organism evidence="5">
    <name type="scientific">Strongyloides ratti</name>
    <name type="common">Parasitic roundworm</name>
    <dbReference type="NCBI Taxonomy" id="34506"/>
    <lineage>
        <taxon>Eukaryota</taxon>
        <taxon>Metazoa</taxon>
        <taxon>Ecdysozoa</taxon>
        <taxon>Nematoda</taxon>
        <taxon>Chromadorea</taxon>
        <taxon>Rhabditida</taxon>
        <taxon>Tylenchina</taxon>
        <taxon>Panagrolaimomorpha</taxon>
        <taxon>Strongyloidoidea</taxon>
        <taxon>Strongyloididae</taxon>
        <taxon>Strongyloides</taxon>
    </lineage>
</organism>
<keyword evidence="2" id="KW-0862">Zinc</keyword>
<dbReference type="eggNOG" id="KOG1198">
    <property type="taxonomic scope" value="Eukaryota"/>
</dbReference>
<dbReference type="Proteomes" id="UP000035682">
    <property type="component" value="Unplaced"/>
</dbReference>
<protein>
    <submittedName>
        <fullName evidence="7">Enoyl reductase (ER) domain-containing protein</fullName>
    </submittedName>
</protein>
<dbReference type="GeneID" id="36384020"/>
<dbReference type="InterPro" id="IPR013154">
    <property type="entry name" value="ADH-like_N"/>
</dbReference>
<dbReference type="SMART" id="SM00829">
    <property type="entry name" value="PKS_ER"/>
    <property type="match status" value="1"/>
</dbReference>
<evidence type="ECO:0000313" key="7">
    <source>
        <dbReference type="WBParaSite" id="SRAE_X000096300.1"/>
    </source>
</evidence>
<evidence type="ECO:0000259" key="4">
    <source>
        <dbReference type="SMART" id="SM00829"/>
    </source>
</evidence>
<accession>A0A090LP79</accession>
<dbReference type="InterPro" id="IPR036291">
    <property type="entry name" value="NAD(P)-bd_dom_sf"/>
</dbReference>
<feature type="domain" description="Enoyl reductase (ER)" evidence="4">
    <location>
        <begin position="18"/>
        <end position="352"/>
    </location>
</feature>
<dbReference type="InterPro" id="IPR013149">
    <property type="entry name" value="ADH-like_C"/>
</dbReference>
<proteinExistence type="predicted"/>
<dbReference type="WBParaSite" id="SRAE_X000096300.1">
    <property type="protein sequence ID" value="SRAE_X000096300.1"/>
    <property type="gene ID" value="WBGene00266526"/>
</dbReference>
<evidence type="ECO:0000256" key="3">
    <source>
        <dbReference type="ARBA" id="ARBA00023002"/>
    </source>
</evidence>
<dbReference type="Gene3D" id="3.90.180.10">
    <property type="entry name" value="Medium-chain alcohol dehydrogenases, catalytic domain"/>
    <property type="match status" value="1"/>
</dbReference>
<gene>
    <name evidence="5 7 8" type="ORF">SRAE_X000096300</name>
</gene>
<name>A0A090LP79_STRRB</name>
<dbReference type="STRING" id="34506.A0A090LP79"/>
<evidence type="ECO:0000256" key="2">
    <source>
        <dbReference type="ARBA" id="ARBA00022833"/>
    </source>
</evidence>
<dbReference type="InterPro" id="IPR050129">
    <property type="entry name" value="Zn_alcohol_dh"/>
</dbReference>
<dbReference type="RefSeq" id="XP_024510836.1">
    <property type="nucleotide sequence ID" value="XM_024645371.1"/>
</dbReference>
<dbReference type="SUPFAM" id="SSF51735">
    <property type="entry name" value="NAD(P)-binding Rossmann-fold domains"/>
    <property type="match status" value="1"/>
</dbReference>
<dbReference type="PANTHER" id="PTHR43401">
    <property type="entry name" value="L-THREONINE 3-DEHYDROGENASE"/>
    <property type="match status" value="1"/>
</dbReference>
<evidence type="ECO:0000256" key="1">
    <source>
        <dbReference type="ARBA" id="ARBA00022723"/>
    </source>
</evidence>
<dbReference type="GO" id="GO:0046872">
    <property type="term" value="F:metal ion binding"/>
    <property type="evidence" value="ECO:0007669"/>
    <property type="project" value="UniProtKB-KW"/>
</dbReference>
<dbReference type="EMBL" id="LN609530">
    <property type="protein sequence ID" value="CEF71640.1"/>
    <property type="molecule type" value="Genomic_DNA"/>
</dbReference>